<gene>
    <name evidence="1" type="ORF">SAMN02982922_1874</name>
</gene>
<evidence type="ECO:0000313" key="1">
    <source>
        <dbReference type="EMBL" id="SMH37151.1"/>
    </source>
</evidence>
<proteinExistence type="predicted"/>
<accession>A0A1X7NHC3</accession>
<dbReference type="EMBL" id="FXBL01000004">
    <property type="protein sequence ID" value="SMH37151.1"/>
    <property type="molecule type" value="Genomic_DNA"/>
</dbReference>
<organism evidence="1 2">
    <name type="scientific">Mesorhizobium australicum</name>
    <dbReference type="NCBI Taxonomy" id="536018"/>
    <lineage>
        <taxon>Bacteria</taxon>
        <taxon>Pseudomonadati</taxon>
        <taxon>Pseudomonadota</taxon>
        <taxon>Alphaproteobacteria</taxon>
        <taxon>Hyphomicrobiales</taxon>
        <taxon>Phyllobacteriaceae</taxon>
        <taxon>Mesorhizobium</taxon>
    </lineage>
</organism>
<name>A0A1X7NHC3_9HYPH</name>
<protein>
    <submittedName>
        <fullName evidence="1">Uncharacterized protein</fullName>
    </submittedName>
</protein>
<evidence type="ECO:0000313" key="2">
    <source>
        <dbReference type="Proteomes" id="UP000193083"/>
    </source>
</evidence>
<dbReference type="AlphaFoldDB" id="A0A1X7NHC3"/>
<keyword evidence="2" id="KW-1185">Reference proteome</keyword>
<sequence>MGRTSATATRRSLAPWVDLCRYNPPVTQPEPNARGFWPVVSSNDWCGHFSETRAA</sequence>
<reference evidence="1 2" key="1">
    <citation type="submission" date="2017-04" db="EMBL/GenBank/DDBJ databases">
        <authorList>
            <person name="Afonso C.L."/>
            <person name="Miller P.J."/>
            <person name="Scott M.A."/>
            <person name="Spackman E."/>
            <person name="Goraichik I."/>
            <person name="Dimitrov K.M."/>
            <person name="Suarez D.L."/>
            <person name="Swayne D.E."/>
        </authorList>
    </citation>
    <scope>NUCLEOTIDE SEQUENCE [LARGE SCALE GENOMIC DNA]</scope>
    <source>
        <strain evidence="1 2">B5P</strain>
    </source>
</reference>
<dbReference type="Proteomes" id="UP000193083">
    <property type="component" value="Unassembled WGS sequence"/>
</dbReference>